<feature type="transmembrane region" description="Helical" evidence="2">
    <location>
        <begin position="6"/>
        <end position="25"/>
    </location>
</feature>
<reference evidence="3 4" key="1">
    <citation type="submission" date="2018-10" db="EMBL/GenBank/DDBJ databases">
        <authorList>
            <consortium name="IHU Genomes"/>
        </authorList>
    </citation>
    <scope>NUCLEOTIDE SEQUENCE [LARGE SCALE GENOMIC DNA]</scope>
    <source>
        <strain evidence="3 4">A1</strain>
    </source>
</reference>
<dbReference type="EMBL" id="UPSH01000001">
    <property type="protein sequence ID" value="VBB18763.1"/>
    <property type="molecule type" value="Genomic_DNA"/>
</dbReference>
<accession>A0A5K0UB44</accession>
<evidence type="ECO:0000256" key="2">
    <source>
        <dbReference type="SAM" id="Phobius"/>
    </source>
</evidence>
<keyword evidence="2" id="KW-0812">Transmembrane</keyword>
<evidence type="ECO:0000313" key="3">
    <source>
        <dbReference type="EMBL" id="VBB18763.1"/>
    </source>
</evidence>
<organism evidence="3 4">
    <name type="scientific">Yasminevirus sp. GU-2018</name>
    <dbReference type="NCBI Taxonomy" id="2420051"/>
    <lineage>
        <taxon>Viruses</taxon>
        <taxon>Varidnaviria</taxon>
        <taxon>Bamfordvirae</taxon>
        <taxon>Nucleocytoviricota</taxon>
        <taxon>Megaviricetes</taxon>
        <taxon>Imitervirales</taxon>
        <taxon>Mimiviridae</taxon>
        <taxon>Klosneuvirinae</taxon>
        <taxon>Yasminevirus</taxon>
        <taxon>Yasminevirus saudimassiliense</taxon>
    </lineage>
</organism>
<gene>
    <name evidence="3" type="ORF">YASMINEVIRUS_1295</name>
</gene>
<proteinExistence type="predicted"/>
<evidence type="ECO:0000256" key="1">
    <source>
        <dbReference type="SAM" id="MobiDB-lite"/>
    </source>
</evidence>
<dbReference type="Proteomes" id="UP000594342">
    <property type="component" value="Unassembled WGS sequence"/>
</dbReference>
<keyword evidence="4" id="KW-1185">Reference proteome</keyword>
<feature type="region of interest" description="Disordered" evidence="1">
    <location>
        <begin position="61"/>
        <end position="125"/>
    </location>
</feature>
<sequence length="340" mass="38489">MLLKIPHLYTALFILLILCCTSYMFSDRTKRRSISHEGVKKQNELDNDVYDDEEGAQNAKFKKINYKNKDSPSENEDDDDSNIDSDVNNDVKDNIDENDKADTDADLDPVSDQVPVPDPVQEKGKFRDTDSIRSTTASTVLPQFRCSVQQLQNADYVLKMLEESGLELPLRVRPAHDILRPITPDGADTVVKSKKALVALCKNISTNYDLPYGAVVQEDKRSSDTGTYEYILSCTDGVVDKFYVVNREIDPTKKNGKVVQQISMKNLSDQNKKILRKILYEQHKKHGSINMTVDVGFLCKNPQLPLSDDDTFCVVGVCIEFNKQNVRKKVSYPYAGKIEF</sequence>
<evidence type="ECO:0000313" key="4">
    <source>
        <dbReference type="Proteomes" id="UP000594342"/>
    </source>
</evidence>
<feature type="compositionally biased region" description="Acidic residues" evidence="1">
    <location>
        <begin position="73"/>
        <end position="83"/>
    </location>
</feature>
<comment type="caution">
    <text evidence="3">The sequence shown here is derived from an EMBL/GenBank/DDBJ whole genome shotgun (WGS) entry which is preliminary data.</text>
</comment>
<name>A0A5K0UB44_9VIRU</name>
<keyword evidence="2" id="KW-1133">Transmembrane helix</keyword>
<feature type="compositionally biased region" description="Basic and acidic residues" evidence="1">
    <location>
        <begin position="89"/>
        <end position="103"/>
    </location>
</feature>
<protein>
    <submittedName>
        <fullName evidence="3">Uncharacterized protein</fullName>
    </submittedName>
</protein>
<keyword evidence="2" id="KW-0472">Membrane</keyword>